<comment type="caution">
    <text evidence="1">The sequence shown here is derived from an EMBL/GenBank/DDBJ whole genome shotgun (WGS) entry which is preliminary data.</text>
</comment>
<dbReference type="Proteomes" id="UP001057452">
    <property type="component" value="Chromosome 8"/>
</dbReference>
<keyword evidence="2" id="KW-1185">Reference proteome</keyword>
<gene>
    <name evidence="1" type="ORF">KUCAC02_007749</name>
</gene>
<reference evidence="1" key="1">
    <citation type="submission" date="2022-05" db="EMBL/GenBank/DDBJ databases">
        <title>Chromosome-level genome of Chaenocephalus aceratus.</title>
        <authorList>
            <person name="Park H."/>
        </authorList>
    </citation>
    <scope>NUCLEOTIDE SEQUENCE</scope>
    <source>
        <strain evidence="1">KU_202001</strain>
    </source>
</reference>
<dbReference type="EMBL" id="CM043792">
    <property type="protein sequence ID" value="KAI4822190.1"/>
    <property type="molecule type" value="Genomic_DNA"/>
</dbReference>
<accession>A0ACB9X828</accession>
<organism evidence="1 2">
    <name type="scientific">Chaenocephalus aceratus</name>
    <name type="common">Blackfin icefish</name>
    <name type="synonym">Chaenichthys aceratus</name>
    <dbReference type="NCBI Taxonomy" id="36190"/>
    <lineage>
        <taxon>Eukaryota</taxon>
        <taxon>Metazoa</taxon>
        <taxon>Chordata</taxon>
        <taxon>Craniata</taxon>
        <taxon>Vertebrata</taxon>
        <taxon>Euteleostomi</taxon>
        <taxon>Actinopterygii</taxon>
        <taxon>Neopterygii</taxon>
        <taxon>Teleostei</taxon>
        <taxon>Neoteleostei</taxon>
        <taxon>Acanthomorphata</taxon>
        <taxon>Eupercaria</taxon>
        <taxon>Perciformes</taxon>
        <taxon>Notothenioidei</taxon>
        <taxon>Channichthyidae</taxon>
        <taxon>Chaenocephalus</taxon>
    </lineage>
</organism>
<sequence length="207" mass="22971">MSAVCLKIMTILCLSGTAMSDPESSGVVLKEIGRDVTIQCKTPQKDQESLALKKGLHMESDVFFNRHDSEKVTIAMDFRGRLQYNGLFPNIDILIKNVTSKDTDTYCCVYNKFGKPIIKNGEGSILLVVREPRTGSSVPCDQSNNNNNNNNNLILVLVVIGAAVLLGIIICFLVWIITKTKSLRSAKKPRRVATNDVYEEMRGSIRC</sequence>
<protein>
    <submittedName>
        <fullName evidence="1">Uncharacterized protein</fullName>
    </submittedName>
</protein>
<evidence type="ECO:0000313" key="2">
    <source>
        <dbReference type="Proteomes" id="UP001057452"/>
    </source>
</evidence>
<proteinExistence type="predicted"/>
<evidence type="ECO:0000313" key="1">
    <source>
        <dbReference type="EMBL" id="KAI4822190.1"/>
    </source>
</evidence>
<name>A0ACB9X828_CHAAC</name>